<dbReference type="PROSITE" id="PS50082">
    <property type="entry name" value="WD_REPEATS_2"/>
    <property type="match status" value="1"/>
</dbReference>
<dbReference type="EMBL" id="UYWX01004137">
    <property type="protein sequence ID" value="VDM24666.1"/>
    <property type="molecule type" value="Genomic_DNA"/>
</dbReference>
<reference evidence="5" key="1">
    <citation type="submission" date="2017-02" db="UniProtKB">
        <authorList>
            <consortium name="WormBaseParasite"/>
        </authorList>
    </citation>
    <scope>IDENTIFICATION</scope>
</reference>
<dbReference type="Proteomes" id="UP000274429">
    <property type="component" value="Unassembled WGS sequence"/>
</dbReference>
<dbReference type="Gene3D" id="2.130.10.10">
    <property type="entry name" value="YVTN repeat-like/Quinoprotein amine dehydrogenase"/>
    <property type="match status" value="1"/>
</dbReference>
<dbReference type="PROSITE" id="PS50294">
    <property type="entry name" value="WD_REPEATS_REGION"/>
    <property type="match status" value="1"/>
</dbReference>
<evidence type="ECO:0000313" key="4">
    <source>
        <dbReference type="Proteomes" id="UP000274429"/>
    </source>
</evidence>
<organism evidence="5">
    <name type="scientific">Hydatigena taeniaeformis</name>
    <name type="common">Feline tapeworm</name>
    <name type="synonym">Taenia taeniaeformis</name>
    <dbReference type="NCBI Taxonomy" id="6205"/>
    <lineage>
        <taxon>Eukaryota</taxon>
        <taxon>Metazoa</taxon>
        <taxon>Spiralia</taxon>
        <taxon>Lophotrochozoa</taxon>
        <taxon>Platyhelminthes</taxon>
        <taxon>Cestoda</taxon>
        <taxon>Eucestoda</taxon>
        <taxon>Cyclophyllidea</taxon>
        <taxon>Taeniidae</taxon>
        <taxon>Hydatigera</taxon>
    </lineage>
</organism>
<dbReference type="InterPro" id="IPR015943">
    <property type="entry name" value="WD40/YVTN_repeat-like_dom_sf"/>
</dbReference>
<sequence>MVTNQAFQQSLVKCSASPHIHEVLSVVVSCDSEIVVSGSWDGSIRVWRMKDGSQMCIFTSNIEVLQVKLSRDKRAIVGLGERNGHRKLIMMQIVRSRTCAPAVYTRMASPGGGGGGLSPASPQAPLPEDLLP</sequence>
<dbReference type="OrthoDB" id="6263459at2759"/>
<keyword evidence="1" id="KW-0853">WD repeat</keyword>
<evidence type="ECO:0000313" key="3">
    <source>
        <dbReference type="EMBL" id="VDM24666.1"/>
    </source>
</evidence>
<dbReference type="WBParaSite" id="TTAC_0000433001-mRNA-1">
    <property type="protein sequence ID" value="TTAC_0000433001-mRNA-1"/>
    <property type="gene ID" value="TTAC_0000433001"/>
</dbReference>
<evidence type="ECO:0000256" key="1">
    <source>
        <dbReference type="PROSITE-ProRule" id="PRU00221"/>
    </source>
</evidence>
<gene>
    <name evidence="3" type="ORF">TTAC_LOCUS4316</name>
</gene>
<evidence type="ECO:0000256" key="2">
    <source>
        <dbReference type="SAM" id="MobiDB-lite"/>
    </source>
</evidence>
<protein>
    <submittedName>
        <fullName evidence="5">WD_REPEATS_REGION domain-containing protein</fullName>
    </submittedName>
</protein>
<dbReference type="InterPro" id="IPR001680">
    <property type="entry name" value="WD40_rpt"/>
</dbReference>
<dbReference type="STRING" id="6205.A0A0R3WU90"/>
<accession>A0A0R3WU90</accession>
<evidence type="ECO:0000313" key="5">
    <source>
        <dbReference type="WBParaSite" id="TTAC_0000433001-mRNA-1"/>
    </source>
</evidence>
<feature type="repeat" description="WD" evidence="1">
    <location>
        <begin position="16"/>
        <end position="57"/>
    </location>
</feature>
<name>A0A0R3WU90_HYDTA</name>
<feature type="region of interest" description="Disordered" evidence="2">
    <location>
        <begin position="110"/>
        <end position="132"/>
    </location>
</feature>
<dbReference type="AlphaFoldDB" id="A0A0R3WU90"/>
<keyword evidence="4" id="KW-1185">Reference proteome</keyword>
<dbReference type="Pfam" id="PF00400">
    <property type="entry name" value="WD40"/>
    <property type="match status" value="1"/>
</dbReference>
<dbReference type="SMART" id="SM00320">
    <property type="entry name" value="WD40"/>
    <property type="match status" value="1"/>
</dbReference>
<dbReference type="SUPFAM" id="SSF50960">
    <property type="entry name" value="TolB, C-terminal domain"/>
    <property type="match status" value="1"/>
</dbReference>
<proteinExistence type="predicted"/>
<reference evidence="3 4" key="2">
    <citation type="submission" date="2018-11" db="EMBL/GenBank/DDBJ databases">
        <authorList>
            <consortium name="Pathogen Informatics"/>
        </authorList>
    </citation>
    <scope>NUCLEOTIDE SEQUENCE [LARGE SCALE GENOMIC DNA]</scope>
</reference>